<reference evidence="1" key="1">
    <citation type="submission" date="2013-11" db="EMBL/GenBank/DDBJ databases">
        <title>Genome sequence of the fusiform rust pathogen reveals effectors for host alternation and coevolution with pine.</title>
        <authorList>
            <consortium name="DOE Joint Genome Institute"/>
            <person name="Smith K."/>
            <person name="Pendleton A."/>
            <person name="Kubisiak T."/>
            <person name="Anderson C."/>
            <person name="Salamov A."/>
            <person name="Aerts A."/>
            <person name="Riley R."/>
            <person name="Clum A."/>
            <person name="Lindquist E."/>
            <person name="Ence D."/>
            <person name="Campbell M."/>
            <person name="Kronenberg Z."/>
            <person name="Feau N."/>
            <person name="Dhillon B."/>
            <person name="Hamelin R."/>
            <person name="Burleigh J."/>
            <person name="Smith J."/>
            <person name="Yandell M."/>
            <person name="Nelson C."/>
            <person name="Grigoriev I."/>
            <person name="Davis J."/>
        </authorList>
    </citation>
    <scope>NUCLEOTIDE SEQUENCE</scope>
    <source>
        <strain evidence="1">G11</strain>
    </source>
</reference>
<keyword evidence="2" id="KW-1185">Reference proteome</keyword>
<dbReference type="EMBL" id="MU167288">
    <property type="protein sequence ID" value="KAG0144834.1"/>
    <property type="molecule type" value="Genomic_DNA"/>
</dbReference>
<comment type="caution">
    <text evidence="1">The sequence shown here is derived from an EMBL/GenBank/DDBJ whole genome shotgun (WGS) entry which is preliminary data.</text>
</comment>
<proteinExistence type="predicted"/>
<accession>A0A9P6TAP3</accession>
<organism evidence="1 2">
    <name type="scientific">Cronartium quercuum f. sp. fusiforme G11</name>
    <dbReference type="NCBI Taxonomy" id="708437"/>
    <lineage>
        <taxon>Eukaryota</taxon>
        <taxon>Fungi</taxon>
        <taxon>Dikarya</taxon>
        <taxon>Basidiomycota</taxon>
        <taxon>Pucciniomycotina</taxon>
        <taxon>Pucciniomycetes</taxon>
        <taxon>Pucciniales</taxon>
        <taxon>Coleosporiaceae</taxon>
        <taxon>Cronartium</taxon>
    </lineage>
</organism>
<dbReference type="Proteomes" id="UP000886653">
    <property type="component" value="Unassembled WGS sequence"/>
</dbReference>
<name>A0A9P6TAP3_9BASI</name>
<evidence type="ECO:0000313" key="1">
    <source>
        <dbReference type="EMBL" id="KAG0144834.1"/>
    </source>
</evidence>
<evidence type="ECO:0000313" key="2">
    <source>
        <dbReference type="Proteomes" id="UP000886653"/>
    </source>
</evidence>
<protein>
    <submittedName>
        <fullName evidence="1">Uncharacterized protein</fullName>
    </submittedName>
</protein>
<gene>
    <name evidence="1" type="ORF">CROQUDRAFT_708199</name>
</gene>
<dbReference type="AlphaFoldDB" id="A0A9P6TAP3"/>
<sequence length="142" mass="15658">MFCVVLLVLTSEGLISWTLAIFSAISHHTSQPKRSLSAGTLIGGRRLICNNEPKRLIGCSIWHTSRGAHVFTLLKNFAIDTACVELFFSASCAIWKSNNKSFNQRVDCTGKVGLSGLHKSSGRSTSVRIWLFDELVRQKTCA</sequence>